<protein>
    <submittedName>
        <fullName evidence="1">Uncharacterized protein</fullName>
    </submittedName>
</protein>
<sequence>MQHKILSKSTVLCVYCTAVYYVLTAAVTDTCTTTGCTSVVEMFVICLCISTRSMTPNISATRTRGYNGERDHI</sequence>
<accession>A0A9P6BXZ7</accession>
<dbReference type="Proteomes" id="UP000807342">
    <property type="component" value="Unassembled WGS sequence"/>
</dbReference>
<gene>
    <name evidence="1" type="ORF">P691DRAFT_401069</name>
</gene>
<keyword evidence="2" id="KW-1185">Reference proteome</keyword>
<dbReference type="AlphaFoldDB" id="A0A9P6BXZ7"/>
<organism evidence="1 2">
    <name type="scientific">Macrolepiota fuliginosa MF-IS2</name>
    <dbReference type="NCBI Taxonomy" id="1400762"/>
    <lineage>
        <taxon>Eukaryota</taxon>
        <taxon>Fungi</taxon>
        <taxon>Dikarya</taxon>
        <taxon>Basidiomycota</taxon>
        <taxon>Agaricomycotina</taxon>
        <taxon>Agaricomycetes</taxon>
        <taxon>Agaricomycetidae</taxon>
        <taxon>Agaricales</taxon>
        <taxon>Agaricineae</taxon>
        <taxon>Agaricaceae</taxon>
        <taxon>Macrolepiota</taxon>
    </lineage>
</organism>
<evidence type="ECO:0000313" key="1">
    <source>
        <dbReference type="EMBL" id="KAF9443647.1"/>
    </source>
</evidence>
<reference evidence="1" key="1">
    <citation type="submission" date="2020-11" db="EMBL/GenBank/DDBJ databases">
        <authorList>
            <consortium name="DOE Joint Genome Institute"/>
            <person name="Ahrendt S."/>
            <person name="Riley R."/>
            <person name="Andreopoulos W."/>
            <person name="Labutti K."/>
            <person name="Pangilinan J."/>
            <person name="Ruiz-Duenas F.J."/>
            <person name="Barrasa J.M."/>
            <person name="Sanchez-Garcia M."/>
            <person name="Camarero S."/>
            <person name="Miyauchi S."/>
            <person name="Serrano A."/>
            <person name="Linde D."/>
            <person name="Babiker R."/>
            <person name="Drula E."/>
            <person name="Ayuso-Fernandez I."/>
            <person name="Pacheco R."/>
            <person name="Padilla G."/>
            <person name="Ferreira P."/>
            <person name="Barriuso J."/>
            <person name="Kellner H."/>
            <person name="Castanera R."/>
            <person name="Alfaro M."/>
            <person name="Ramirez L."/>
            <person name="Pisabarro A.G."/>
            <person name="Kuo A."/>
            <person name="Tritt A."/>
            <person name="Lipzen A."/>
            <person name="He G."/>
            <person name="Yan M."/>
            <person name="Ng V."/>
            <person name="Cullen D."/>
            <person name="Martin F."/>
            <person name="Rosso M.-N."/>
            <person name="Henrissat B."/>
            <person name="Hibbett D."/>
            <person name="Martinez A.T."/>
            <person name="Grigoriev I.V."/>
        </authorList>
    </citation>
    <scope>NUCLEOTIDE SEQUENCE</scope>
    <source>
        <strain evidence="1">MF-IS2</strain>
    </source>
</reference>
<dbReference type="EMBL" id="MU151450">
    <property type="protein sequence ID" value="KAF9443647.1"/>
    <property type="molecule type" value="Genomic_DNA"/>
</dbReference>
<comment type="caution">
    <text evidence="1">The sequence shown here is derived from an EMBL/GenBank/DDBJ whole genome shotgun (WGS) entry which is preliminary data.</text>
</comment>
<proteinExistence type="predicted"/>
<evidence type="ECO:0000313" key="2">
    <source>
        <dbReference type="Proteomes" id="UP000807342"/>
    </source>
</evidence>
<name>A0A9P6BXZ7_9AGAR</name>